<dbReference type="InterPro" id="IPR048841">
    <property type="entry name" value="PAN2_N"/>
</dbReference>
<evidence type="ECO:0000313" key="2">
    <source>
        <dbReference type="EMBL" id="KAL0490821.1"/>
    </source>
</evidence>
<dbReference type="InterPro" id="IPR013520">
    <property type="entry name" value="Ribonucl_H"/>
</dbReference>
<dbReference type="GO" id="GO:0000289">
    <property type="term" value="P:nuclear-transcribed mRNA poly(A) tail shortening"/>
    <property type="evidence" value="ECO:0007669"/>
    <property type="project" value="TreeGrafter"/>
</dbReference>
<dbReference type="PANTHER" id="PTHR15728">
    <property type="entry name" value="DEADENYLATION COMPLEX CATALYTIC SUBUNIT PAN2"/>
    <property type="match status" value="1"/>
</dbReference>
<dbReference type="InterPro" id="IPR015943">
    <property type="entry name" value="WD40/YVTN_repeat-like_dom_sf"/>
</dbReference>
<dbReference type="PANTHER" id="PTHR15728:SF0">
    <property type="entry name" value="PAN2-PAN3 DEADENYLATION COMPLEX CATALYTIC SUBUNIT PAN2"/>
    <property type="match status" value="1"/>
</dbReference>
<dbReference type="Pfam" id="PF00929">
    <property type="entry name" value="RNase_T"/>
    <property type="match status" value="1"/>
</dbReference>
<protein>
    <submittedName>
        <fullName evidence="2">PAB-dependent poly(A)-specific ribonuclease subunit 2</fullName>
    </submittedName>
</protein>
<comment type="caution">
    <text evidence="2">The sequence shown here is derived from an EMBL/GenBank/DDBJ whole genome shotgun (WGS) entry which is preliminary data.</text>
</comment>
<dbReference type="SUPFAM" id="SSF53098">
    <property type="entry name" value="Ribonuclease H-like"/>
    <property type="match status" value="1"/>
</dbReference>
<organism evidence="2 3">
    <name type="scientific">Acrasis kona</name>
    <dbReference type="NCBI Taxonomy" id="1008807"/>
    <lineage>
        <taxon>Eukaryota</taxon>
        <taxon>Discoba</taxon>
        <taxon>Heterolobosea</taxon>
        <taxon>Tetramitia</taxon>
        <taxon>Eutetramitia</taxon>
        <taxon>Acrasidae</taxon>
        <taxon>Acrasis</taxon>
    </lineage>
</organism>
<dbReference type="InterPro" id="IPR036322">
    <property type="entry name" value="WD40_repeat_dom_sf"/>
</dbReference>
<dbReference type="SMART" id="SM00479">
    <property type="entry name" value="EXOIII"/>
    <property type="match status" value="1"/>
</dbReference>
<dbReference type="PROSITE" id="PS50235">
    <property type="entry name" value="USP_3"/>
    <property type="match status" value="1"/>
</dbReference>
<dbReference type="GO" id="GO:0031251">
    <property type="term" value="C:PAN complex"/>
    <property type="evidence" value="ECO:0007669"/>
    <property type="project" value="TreeGrafter"/>
</dbReference>
<dbReference type="AlphaFoldDB" id="A0AAW2ZQ32"/>
<dbReference type="Gene3D" id="3.30.420.10">
    <property type="entry name" value="Ribonuclease H-like superfamily/Ribonuclease H"/>
    <property type="match status" value="1"/>
</dbReference>
<dbReference type="InterPro" id="IPR036397">
    <property type="entry name" value="RNaseH_sf"/>
</dbReference>
<sequence length="900" mass="102376">ITLTQEGIQSNSKNGLLQFCYTDSRFEDSLLGMGWASGWFGTGQSKLVLGGNIEEVFSFDLATQKIVDAVESQGSCVIKPGTKYLCVGHTSGQVSLRDPRSLSMEHVFNAHALTINTIDVKGDLMVTCGWEDQDQYGMYPDTMIRVFDLRTNRQLGSCHFRYCPTFVKFHPMFSSMIVASSTNGQFQFMDIQQNLITEDSYTIPTNNAYLYANNTQTSITNLELSSSGENLLFGNSIGMIHVWSTNGQLLPQLNPNSRHTQDDTNYNNMLSDSVPLSDWPVGTKCSPCKLQTIHPAIFGKLKMKGALICENPGLENLTDGYIENQVEKTLRIVPKRYIRLNIKPSKQKFQEFDFSKFNSTKYSGLENVLQYTQFVNATVQVLYHLSEPLRTSFMNHLCDKTHCLSCELGFLFYMFQQAEKQSHTHRTLSANNLIRTLRGLDPEFFSGMDQLIEQKTSNTKLCQLFFDFVIKTCCREMTLETPIITSSPKKLQISKKKKQNIIETFFGCYKNEVFALSHDVPPSNHWNTAIMNMLSGCVSPPPCLTLQCTVPAWIRTAHVNNQKTCIPPHFDLQYDPSQGVWLSSTKDYRPRSQHIHYQLKAFIINILDPTSQKETGHCAAYILKENNWVLFNDFQVSVDVGQDVLYFGRSYKTPSTLFYMRSDAEQLLPNVIYKNPITIKKAYGQSTESIDFPKKGDKVAIDAEFVLLSKNHGANTNHLDWESQLFSLGRVTVLLDKGLNVEPIVFLDDYIVTANENVSDYMTRFSGLKEGDLDPELSTHHVMNLKSTYIKLRALADIGVIFVGHGLKNDFKIINVFVPKEQTIDTVEIYQLPRQRKISLRFLSKNLLGKDIQQETHSSEEDASASLKLYHLYLELQEKNKFEETLERVYTIGRNTNWNG</sequence>
<dbReference type="Gene3D" id="3.90.70.10">
    <property type="entry name" value="Cysteine proteinases"/>
    <property type="match status" value="2"/>
</dbReference>
<accession>A0AAW2ZQ32</accession>
<dbReference type="Proteomes" id="UP001431209">
    <property type="component" value="Unassembled WGS sequence"/>
</dbReference>
<dbReference type="EMBL" id="JAOPGA020001721">
    <property type="protein sequence ID" value="KAL0490821.1"/>
    <property type="molecule type" value="Genomic_DNA"/>
</dbReference>
<dbReference type="SUPFAM" id="SSF54001">
    <property type="entry name" value="Cysteine proteinases"/>
    <property type="match status" value="1"/>
</dbReference>
<reference evidence="2 3" key="1">
    <citation type="submission" date="2024-03" db="EMBL/GenBank/DDBJ databases">
        <title>The Acrasis kona genome and developmental transcriptomes reveal deep origins of eukaryotic multicellular pathways.</title>
        <authorList>
            <person name="Sheikh S."/>
            <person name="Fu C.-J."/>
            <person name="Brown M.W."/>
            <person name="Baldauf S.L."/>
        </authorList>
    </citation>
    <scope>NUCLEOTIDE SEQUENCE [LARGE SCALE GENOMIC DNA]</scope>
    <source>
        <strain evidence="2 3">ATCC MYA-3509</strain>
    </source>
</reference>
<dbReference type="InterPro" id="IPR050785">
    <property type="entry name" value="PAN2-PAN3_catalytic_subunit"/>
</dbReference>
<dbReference type="InterPro" id="IPR028881">
    <property type="entry name" value="PAN2_UCH_dom"/>
</dbReference>
<dbReference type="Pfam" id="PF20770">
    <property type="entry name" value="PAN2_N"/>
    <property type="match status" value="1"/>
</dbReference>
<dbReference type="SUPFAM" id="SSF50978">
    <property type="entry name" value="WD40 repeat-like"/>
    <property type="match status" value="1"/>
</dbReference>
<dbReference type="GO" id="GO:0004535">
    <property type="term" value="F:poly(A)-specific ribonuclease activity"/>
    <property type="evidence" value="ECO:0007669"/>
    <property type="project" value="TreeGrafter"/>
</dbReference>
<gene>
    <name evidence="2" type="ORF">AKO1_009645</name>
</gene>
<dbReference type="Pfam" id="PF13423">
    <property type="entry name" value="UCH_1"/>
    <property type="match status" value="2"/>
</dbReference>
<feature type="non-terminal residue" evidence="2">
    <location>
        <position position="1"/>
    </location>
</feature>
<proteinExistence type="predicted"/>
<feature type="domain" description="USP" evidence="1">
    <location>
        <begin position="363"/>
        <end position="662"/>
    </location>
</feature>
<dbReference type="InterPro" id="IPR028889">
    <property type="entry name" value="USP"/>
</dbReference>
<dbReference type="GO" id="GO:0000932">
    <property type="term" value="C:P-body"/>
    <property type="evidence" value="ECO:0007669"/>
    <property type="project" value="TreeGrafter"/>
</dbReference>
<evidence type="ECO:0000259" key="1">
    <source>
        <dbReference type="PROSITE" id="PS50235"/>
    </source>
</evidence>
<dbReference type="InterPro" id="IPR012337">
    <property type="entry name" value="RNaseH-like_sf"/>
</dbReference>
<keyword evidence="3" id="KW-1185">Reference proteome</keyword>
<dbReference type="InterPro" id="IPR038765">
    <property type="entry name" value="Papain-like_cys_pep_sf"/>
</dbReference>
<dbReference type="Gene3D" id="2.130.10.10">
    <property type="entry name" value="YVTN repeat-like/Quinoprotein amine dehydrogenase"/>
    <property type="match status" value="1"/>
</dbReference>
<name>A0AAW2ZQ32_9EUKA</name>
<evidence type="ECO:0000313" key="3">
    <source>
        <dbReference type="Proteomes" id="UP001431209"/>
    </source>
</evidence>
<dbReference type="GO" id="GO:0003676">
    <property type="term" value="F:nucleic acid binding"/>
    <property type="evidence" value="ECO:0007669"/>
    <property type="project" value="InterPro"/>
</dbReference>